<evidence type="ECO:0000313" key="6">
    <source>
        <dbReference type="Proteomes" id="UP001634007"/>
    </source>
</evidence>
<comment type="caution">
    <text evidence="5">The sequence shown here is derived from an EMBL/GenBank/DDBJ whole genome shotgun (WGS) entry which is preliminary data.</text>
</comment>
<organism evidence="5 6">
    <name type="scientific">Eucalyptus globulus</name>
    <name type="common">Tasmanian blue gum</name>
    <dbReference type="NCBI Taxonomy" id="34317"/>
    <lineage>
        <taxon>Eukaryota</taxon>
        <taxon>Viridiplantae</taxon>
        <taxon>Streptophyta</taxon>
        <taxon>Embryophyta</taxon>
        <taxon>Tracheophyta</taxon>
        <taxon>Spermatophyta</taxon>
        <taxon>Magnoliopsida</taxon>
        <taxon>eudicotyledons</taxon>
        <taxon>Gunneridae</taxon>
        <taxon>Pentapetalae</taxon>
        <taxon>rosids</taxon>
        <taxon>malvids</taxon>
        <taxon>Myrtales</taxon>
        <taxon>Myrtaceae</taxon>
        <taxon>Myrtoideae</taxon>
        <taxon>Eucalypteae</taxon>
        <taxon>Eucalyptus</taxon>
    </lineage>
</organism>
<proteinExistence type="inferred from homology"/>
<comment type="function">
    <text evidence="3">May function as somatic storage protein during early seedling development.</text>
</comment>
<dbReference type="AlphaFoldDB" id="A0ABD3KZL2"/>
<dbReference type="InterPro" id="IPR005519">
    <property type="entry name" value="Acid_phosphat_B-like"/>
</dbReference>
<evidence type="ECO:0000256" key="4">
    <source>
        <dbReference type="SAM" id="SignalP"/>
    </source>
</evidence>
<evidence type="ECO:0008006" key="7">
    <source>
        <dbReference type="Google" id="ProtNLM"/>
    </source>
</evidence>
<evidence type="ECO:0000256" key="3">
    <source>
        <dbReference type="PIRNR" id="PIRNR002674"/>
    </source>
</evidence>
<evidence type="ECO:0000313" key="5">
    <source>
        <dbReference type="EMBL" id="KAL3744858.1"/>
    </source>
</evidence>
<dbReference type="InterPro" id="IPR014403">
    <property type="entry name" value="APS1/VSP"/>
</dbReference>
<reference evidence="5 6" key="1">
    <citation type="submission" date="2024-11" db="EMBL/GenBank/DDBJ databases">
        <title>Chromosome-level genome assembly of Eucalyptus globulus Labill. provides insights into its genome evolution.</title>
        <authorList>
            <person name="Li X."/>
        </authorList>
    </citation>
    <scope>NUCLEOTIDE SEQUENCE [LARGE SCALE GENOMIC DNA]</scope>
    <source>
        <strain evidence="5">CL2024</strain>
        <tissue evidence="5">Fresh tender leaves</tissue>
    </source>
</reference>
<dbReference type="CDD" id="cd07535">
    <property type="entry name" value="HAD_VSP"/>
    <property type="match status" value="1"/>
</dbReference>
<dbReference type="InterPro" id="IPR010028">
    <property type="entry name" value="Acid_phosphatase_pln"/>
</dbReference>
<dbReference type="EMBL" id="JBJKBG010000003">
    <property type="protein sequence ID" value="KAL3744858.1"/>
    <property type="molecule type" value="Genomic_DNA"/>
</dbReference>
<dbReference type="NCBIfam" id="TIGR01675">
    <property type="entry name" value="plant-AP"/>
    <property type="match status" value="1"/>
</dbReference>
<sequence length="269" mass="29934">MDLPAPSMAPRRFLSPLLLLLLVSLASASPSQPLIRLYSKPPFAGDRKVLRDDGLYCESWRLAVETNNAGSWAQVPPRCEQLIAAYMSSDRYASDSAIVANYSSEFARAVEIAGDGSDAWVFDIDETLLSNLPYYEAHGFGSEVFDENSFDGWVDLAEAPALPSSLSLYKELQQLGFTIFLLTGRSEPQRNVTEKNLLYAGYSDWKRLILRNATDQGNPATVYKSEKRSELESQGYTIHGSSGDQWSDLLGFAIAKRSFKLPNPMYYIS</sequence>
<dbReference type="PIRSF" id="PIRSF002674">
    <property type="entry name" value="VSP"/>
    <property type="match status" value="1"/>
</dbReference>
<dbReference type="InterPro" id="IPR023214">
    <property type="entry name" value="HAD_sf"/>
</dbReference>
<evidence type="ECO:0000256" key="2">
    <source>
        <dbReference type="ARBA" id="ARBA00023180"/>
    </source>
</evidence>
<dbReference type="SUPFAM" id="SSF56784">
    <property type="entry name" value="HAD-like"/>
    <property type="match status" value="1"/>
</dbReference>
<dbReference type="PANTHER" id="PTHR31284:SF10">
    <property type="entry name" value="ACID PHOSPHATASE-LIKE PROTEIN"/>
    <property type="match status" value="1"/>
</dbReference>
<keyword evidence="6" id="KW-1185">Reference proteome</keyword>
<dbReference type="InterPro" id="IPR036412">
    <property type="entry name" value="HAD-like_sf"/>
</dbReference>
<feature type="signal peptide" evidence="4">
    <location>
        <begin position="1"/>
        <end position="28"/>
    </location>
</feature>
<feature type="chain" id="PRO_5044757101" description="Acid phosphatase" evidence="4">
    <location>
        <begin position="29"/>
        <end position="269"/>
    </location>
</feature>
<comment type="similarity">
    <text evidence="3">Belongs to the APS1/VSP family.</text>
</comment>
<dbReference type="Pfam" id="PF03767">
    <property type="entry name" value="Acid_phosphat_B"/>
    <property type="match status" value="1"/>
</dbReference>
<keyword evidence="1 4" id="KW-0732">Signal</keyword>
<dbReference type="PANTHER" id="PTHR31284">
    <property type="entry name" value="ACID PHOSPHATASE-LIKE PROTEIN"/>
    <property type="match status" value="1"/>
</dbReference>
<evidence type="ECO:0000256" key="1">
    <source>
        <dbReference type="ARBA" id="ARBA00022729"/>
    </source>
</evidence>
<name>A0ABD3KZL2_EUCGL</name>
<keyword evidence="3" id="KW-0758">Storage protein</keyword>
<accession>A0ABD3KZL2</accession>
<keyword evidence="2" id="KW-0325">Glycoprotein</keyword>
<gene>
    <name evidence="5" type="ORF">ACJRO7_014031</name>
</gene>
<protein>
    <recommendedName>
        <fullName evidence="7">Acid phosphatase</fullName>
    </recommendedName>
</protein>
<dbReference type="GO" id="GO:0045735">
    <property type="term" value="F:nutrient reservoir activity"/>
    <property type="evidence" value="ECO:0007669"/>
    <property type="project" value="UniProtKB-UniRule"/>
</dbReference>
<dbReference type="Proteomes" id="UP001634007">
    <property type="component" value="Unassembled WGS sequence"/>
</dbReference>
<dbReference type="Gene3D" id="3.40.50.1000">
    <property type="entry name" value="HAD superfamily/HAD-like"/>
    <property type="match status" value="1"/>
</dbReference>